<evidence type="ECO:0000256" key="1">
    <source>
        <dbReference type="SAM" id="MobiDB-lite"/>
    </source>
</evidence>
<reference evidence="2 3" key="1">
    <citation type="journal article" date="2018" name="BMC Genomics">
        <title>The genome of Naegleria lovaniensis, the basis for a comparative approach to unravel pathogenicity factors of the human pathogenic amoeba N. fowleri.</title>
        <authorList>
            <person name="Liechti N."/>
            <person name="Schurch N."/>
            <person name="Bruggmann R."/>
            <person name="Wittwer M."/>
        </authorList>
    </citation>
    <scope>NUCLEOTIDE SEQUENCE [LARGE SCALE GENOMIC DNA]</scope>
    <source>
        <strain evidence="2 3">ATCC 30569</strain>
    </source>
</reference>
<dbReference type="Gene3D" id="3.90.1140.10">
    <property type="entry name" value="Cyclic phosphodiesterase"/>
    <property type="match status" value="1"/>
</dbReference>
<organism evidence="2 3">
    <name type="scientific">Naegleria lovaniensis</name>
    <name type="common">Amoeba</name>
    <dbReference type="NCBI Taxonomy" id="51637"/>
    <lineage>
        <taxon>Eukaryota</taxon>
        <taxon>Discoba</taxon>
        <taxon>Heterolobosea</taxon>
        <taxon>Tetramitia</taxon>
        <taxon>Eutetramitia</taxon>
        <taxon>Vahlkampfiidae</taxon>
        <taxon>Naegleria</taxon>
    </lineage>
</organism>
<protein>
    <recommendedName>
        <fullName evidence="4">2'-5' RNA ligase family protein</fullName>
    </recommendedName>
</protein>
<evidence type="ECO:0000313" key="2">
    <source>
        <dbReference type="EMBL" id="KAG2378357.1"/>
    </source>
</evidence>
<comment type="caution">
    <text evidence="2">The sequence shown here is derived from an EMBL/GenBank/DDBJ whole genome shotgun (WGS) entry which is preliminary data.</text>
</comment>
<dbReference type="Pfam" id="PF13563">
    <property type="entry name" value="2_5_RNA_ligase2"/>
    <property type="match status" value="1"/>
</dbReference>
<name>A0AA88KFJ0_NAELO</name>
<dbReference type="PANTHER" id="PTHR37474">
    <property type="entry name" value="RNA LIGASE/CYCLIC NUCLEOTIDE PHOSPHODIESTERASE"/>
    <property type="match status" value="1"/>
</dbReference>
<dbReference type="SUPFAM" id="SSF55144">
    <property type="entry name" value="LigT-like"/>
    <property type="match status" value="1"/>
</dbReference>
<keyword evidence="3" id="KW-1185">Reference proteome</keyword>
<evidence type="ECO:0008006" key="4">
    <source>
        <dbReference type="Google" id="ProtNLM"/>
    </source>
</evidence>
<gene>
    <name evidence="2" type="ORF">C9374_008500</name>
</gene>
<dbReference type="EMBL" id="PYSW02000034">
    <property type="protein sequence ID" value="KAG2378357.1"/>
    <property type="molecule type" value="Genomic_DNA"/>
</dbReference>
<feature type="region of interest" description="Disordered" evidence="1">
    <location>
        <begin position="1"/>
        <end position="23"/>
    </location>
</feature>
<proteinExistence type="predicted"/>
<sequence length="240" mass="27536">MTGSSSSNKKQHSTNKKKQKATPIASASINENNILDLSSVKRYVPKSIPTSLSESTLKTPKSVLCIIPPEEVWEPIQAIRNKYANVERWPQPHICILYPFIPKEFYDEGLDILRPILSKIKSFQITLSQFHYFDTIQHLTDDGLGTIHLEPDQYAIEQLRELQQAVMKPFPYCNALVRKGRFNPHLSVGVFESGKLKDFMKDFQDSWKSVSFMVKEICIMNRGEDNVSPFEIIHRIPLAE</sequence>
<dbReference type="Proteomes" id="UP000816034">
    <property type="component" value="Unassembled WGS sequence"/>
</dbReference>
<dbReference type="RefSeq" id="XP_044545619.1">
    <property type="nucleotide sequence ID" value="XM_044698584.1"/>
</dbReference>
<dbReference type="GeneID" id="68100954"/>
<dbReference type="InterPro" id="IPR009097">
    <property type="entry name" value="Cyclic_Pdiesterase"/>
</dbReference>
<evidence type="ECO:0000313" key="3">
    <source>
        <dbReference type="Proteomes" id="UP000816034"/>
    </source>
</evidence>
<dbReference type="AlphaFoldDB" id="A0AA88KFJ0"/>
<accession>A0AA88KFJ0</accession>
<feature type="compositionally biased region" description="Basic residues" evidence="1">
    <location>
        <begin position="9"/>
        <end position="20"/>
    </location>
</feature>
<dbReference type="PANTHER" id="PTHR37474:SF1">
    <property type="entry name" value="2'-5' RNA LIGASE FAMILY PROTEIN"/>
    <property type="match status" value="1"/>
</dbReference>